<accession>A0A1W2CVP5</accession>
<dbReference type="OrthoDB" id="667638at2"/>
<evidence type="ECO:0000313" key="2">
    <source>
        <dbReference type="Proteomes" id="UP000192756"/>
    </source>
</evidence>
<keyword evidence="2" id="KW-1185">Reference proteome</keyword>
<evidence type="ECO:0000313" key="1">
    <source>
        <dbReference type="EMBL" id="SMC89290.1"/>
    </source>
</evidence>
<sequence>MNKDKVIKSTWLPKEKLLISEISGEAIFTHEILNWKKELMAAFNMIPQGSQFKVFVNMNGFKADDLEAHKEFRVIIPLLLKEYGWKVSYLSLFADEIQNEDFKNRKNAFCVAVAHCHHDESKMTLYNSVNENANEKFFTDPAVAERWIKSVRIDNASP</sequence>
<dbReference type="STRING" id="151894.SAMN04488524_3304"/>
<dbReference type="EMBL" id="FWXT01000002">
    <property type="protein sequence ID" value="SMC89290.1"/>
    <property type="molecule type" value="Genomic_DNA"/>
</dbReference>
<organism evidence="1 2">
    <name type="scientific">Pedobacter africanus</name>
    <dbReference type="NCBI Taxonomy" id="151894"/>
    <lineage>
        <taxon>Bacteria</taxon>
        <taxon>Pseudomonadati</taxon>
        <taxon>Bacteroidota</taxon>
        <taxon>Sphingobacteriia</taxon>
        <taxon>Sphingobacteriales</taxon>
        <taxon>Sphingobacteriaceae</taxon>
        <taxon>Pedobacter</taxon>
    </lineage>
</organism>
<protein>
    <recommendedName>
        <fullName evidence="3">SpoIIAA-like</fullName>
    </recommendedName>
</protein>
<name>A0A1W2CVP5_9SPHI</name>
<proteinExistence type="predicted"/>
<gene>
    <name evidence="1" type="ORF">SAMN04488524_3304</name>
</gene>
<dbReference type="Proteomes" id="UP000192756">
    <property type="component" value="Unassembled WGS sequence"/>
</dbReference>
<dbReference type="AlphaFoldDB" id="A0A1W2CVP5"/>
<evidence type="ECO:0008006" key="3">
    <source>
        <dbReference type="Google" id="ProtNLM"/>
    </source>
</evidence>
<reference evidence="2" key="1">
    <citation type="submission" date="2017-04" db="EMBL/GenBank/DDBJ databases">
        <authorList>
            <person name="Varghese N."/>
            <person name="Submissions S."/>
        </authorList>
    </citation>
    <scope>NUCLEOTIDE SEQUENCE [LARGE SCALE GENOMIC DNA]</scope>
    <source>
        <strain evidence="2">DSM 12126</strain>
    </source>
</reference>
<dbReference type="RefSeq" id="WP_084240092.1">
    <property type="nucleotide sequence ID" value="NZ_FWXT01000002.1"/>
</dbReference>